<dbReference type="RefSeq" id="XP_028513341.1">
    <property type="nucleotide sequence ID" value="XM_028657540.1"/>
</dbReference>
<dbReference type="EnsemblMetazoa" id="XM_028657540.1">
    <property type="protein sequence ID" value="XP_028513341.1"/>
    <property type="gene ID" value="LOC110233939"/>
</dbReference>
<protein>
    <submittedName>
        <fullName evidence="1">Uncharacterized protein</fullName>
    </submittedName>
</protein>
<sequence>MCFDEKNFDSKEGFVSRAIEKRVRNKRRRDPDMYVDVLLSSTVKRLKYELVNEQYQRKQLDEREISQIPKDRDIFSSNVSIQKELPEESEVKIAVECLQSTLSTLDAEIRSESLRSAANLQWRVLKIYLIIALDLENVGLLSSAFQCILEYKRLRSEFPIVILYLLSE</sequence>
<organism evidence="1 2">
    <name type="scientific">Exaiptasia diaphana</name>
    <name type="common">Tropical sea anemone</name>
    <name type="synonym">Aiptasia pulchella</name>
    <dbReference type="NCBI Taxonomy" id="2652724"/>
    <lineage>
        <taxon>Eukaryota</taxon>
        <taxon>Metazoa</taxon>
        <taxon>Cnidaria</taxon>
        <taxon>Anthozoa</taxon>
        <taxon>Hexacorallia</taxon>
        <taxon>Actiniaria</taxon>
        <taxon>Aiptasiidae</taxon>
        <taxon>Exaiptasia</taxon>
    </lineage>
</organism>
<dbReference type="Proteomes" id="UP000887567">
    <property type="component" value="Unplaced"/>
</dbReference>
<keyword evidence="2" id="KW-1185">Reference proteome</keyword>
<proteinExistence type="predicted"/>
<accession>A0A913YFX7</accession>
<dbReference type="AlphaFoldDB" id="A0A913YFX7"/>
<dbReference type="OrthoDB" id="5952997at2759"/>
<dbReference type="GeneID" id="110233939"/>
<name>A0A913YFX7_EXADI</name>
<evidence type="ECO:0000313" key="2">
    <source>
        <dbReference type="Proteomes" id="UP000887567"/>
    </source>
</evidence>
<evidence type="ECO:0000313" key="1">
    <source>
        <dbReference type="EnsemblMetazoa" id="XP_028513341.1"/>
    </source>
</evidence>
<reference evidence="1" key="1">
    <citation type="submission" date="2022-11" db="UniProtKB">
        <authorList>
            <consortium name="EnsemblMetazoa"/>
        </authorList>
    </citation>
    <scope>IDENTIFICATION</scope>
</reference>